<proteinExistence type="predicted"/>
<keyword evidence="5" id="KW-1185">Reference proteome</keyword>
<comment type="caution">
    <text evidence="4">The sequence shown here is derived from an EMBL/GenBank/DDBJ whole genome shotgun (WGS) entry which is preliminary data.</text>
</comment>
<evidence type="ECO:0000256" key="1">
    <source>
        <dbReference type="PROSITE-ProRule" id="PRU00042"/>
    </source>
</evidence>
<feature type="region of interest" description="Disordered" evidence="2">
    <location>
        <begin position="1"/>
        <end position="22"/>
    </location>
</feature>
<dbReference type="InterPro" id="IPR052797">
    <property type="entry name" value="RegFact_GeneExpr_CellDeath"/>
</dbReference>
<dbReference type="SUPFAM" id="SSF54001">
    <property type="entry name" value="Cysteine proteinases"/>
    <property type="match status" value="1"/>
</dbReference>
<protein>
    <recommendedName>
        <fullName evidence="3">C2H2-type domain-containing protein</fullName>
    </recommendedName>
</protein>
<dbReference type="InterPro" id="IPR013087">
    <property type="entry name" value="Znf_C2H2_type"/>
</dbReference>
<feature type="domain" description="C2H2-type" evidence="3">
    <location>
        <begin position="37"/>
        <end position="64"/>
    </location>
</feature>
<dbReference type="PANTHER" id="PTHR33936:SF25">
    <property type="entry name" value="C2H2-TYPE DOMAIN-CONTAINING PROTEIN"/>
    <property type="match status" value="1"/>
</dbReference>
<evidence type="ECO:0000313" key="5">
    <source>
        <dbReference type="Proteomes" id="UP001152759"/>
    </source>
</evidence>
<name>A0AAI8Y5V5_BEMTA</name>
<dbReference type="PROSITE" id="PS50157">
    <property type="entry name" value="ZINC_FINGER_C2H2_2"/>
    <property type="match status" value="1"/>
</dbReference>
<dbReference type="AlphaFoldDB" id="A0AAI8Y5V5"/>
<accession>A0AAI8Y5V5</accession>
<dbReference type="Proteomes" id="UP001152759">
    <property type="component" value="Unassembled WGS sequence"/>
</dbReference>
<sequence>MSEQIGDDSDSEWFKPKSGPKRNDISTCAAVPSGQNYVCKFCSKTYHIRQSFLKHLKSRSCQKPPKPSENSKPKYYICSNCDVQIGERKNFMRHAIKCKGKDEAKYTKCLEPSCPILFYKTSELMKHLNEEHMQSINIEHHKFNSVDEFNSFKNEQNIKYFMSCVDHWGSRTIKGISYSYYICNHNVKDEKKRIKKHRIPGTFCPARMMVKTDQDGKCDVRYIKDHSHEIKAANLQYNRYSKDMLDYVKVLLIKGVSPRKIKLEVTKLCLEGEYPMKDSLLDLREIRNIHYRLLRDSHLHPSDAEAVGILASRFQKEGSLLWNPLCKHIHKVHSLQVLSSHNSPNPDEAFDGECETESDELRLHSSPPKDLPPLELNTNVKFNREIIELLDDLKKDLFHDEVQKKSLPYLLNLLRQAKTVVKSVIAETVQLPCTPTMEFEKIAPNQKKTKQAVNLFRTIKTRKKNPEKSKFAFPTKEQRLTLKKSLLGLDASLKEEDIPDHIFSCWEDLTRDIFKFGENTNISILRLKSVPLNLPEGEVNKLKLITSNKFVLGWLEDEIIDAFLIISMEAFSNAMLIECWRSSSYLRLLKIFSNALLIFLSALEFFFPGSSWKIAGVPHYCQKENDSVNCGVFVCWFAARLLRGEDITSEFDEIAFRNEIIHTIVKEGLKDKNFVSPEENFENEED</sequence>
<dbReference type="Gene3D" id="3.40.395.10">
    <property type="entry name" value="Adenoviral Proteinase, Chain A"/>
    <property type="match status" value="1"/>
</dbReference>
<dbReference type="EMBL" id="CAKKNF020000002">
    <property type="protein sequence ID" value="CAH0746865.1"/>
    <property type="molecule type" value="Genomic_DNA"/>
</dbReference>
<reference evidence="4" key="1">
    <citation type="submission" date="2021-12" db="EMBL/GenBank/DDBJ databases">
        <authorList>
            <person name="King R."/>
        </authorList>
    </citation>
    <scope>NUCLEOTIDE SEQUENCE</scope>
</reference>
<evidence type="ECO:0000313" key="4">
    <source>
        <dbReference type="EMBL" id="CAH0746865.1"/>
    </source>
</evidence>
<dbReference type="PANTHER" id="PTHR33936">
    <property type="entry name" value="PROTEIN CBG17840"/>
    <property type="match status" value="1"/>
</dbReference>
<feature type="compositionally biased region" description="Acidic residues" evidence="2">
    <location>
        <begin position="1"/>
        <end position="11"/>
    </location>
</feature>
<dbReference type="InterPro" id="IPR038765">
    <property type="entry name" value="Papain-like_cys_pep_sf"/>
</dbReference>
<gene>
    <name evidence="4" type="ORF">BEMITA_LOCUS32</name>
</gene>
<keyword evidence="1" id="KW-0863">Zinc-finger</keyword>
<keyword evidence="1" id="KW-0479">Metal-binding</keyword>
<dbReference type="PROSITE" id="PS00028">
    <property type="entry name" value="ZINC_FINGER_C2H2_1"/>
    <property type="match status" value="1"/>
</dbReference>
<evidence type="ECO:0000256" key="2">
    <source>
        <dbReference type="SAM" id="MobiDB-lite"/>
    </source>
</evidence>
<dbReference type="GO" id="GO:0008270">
    <property type="term" value="F:zinc ion binding"/>
    <property type="evidence" value="ECO:0007669"/>
    <property type="project" value="UniProtKB-KW"/>
</dbReference>
<keyword evidence="1" id="KW-0862">Zinc</keyword>
<organism evidence="4 5">
    <name type="scientific">Bemisia tabaci</name>
    <name type="common">Sweetpotato whitefly</name>
    <name type="synonym">Aleurodes tabaci</name>
    <dbReference type="NCBI Taxonomy" id="7038"/>
    <lineage>
        <taxon>Eukaryota</taxon>
        <taxon>Metazoa</taxon>
        <taxon>Ecdysozoa</taxon>
        <taxon>Arthropoda</taxon>
        <taxon>Hexapoda</taxon>
        <taxon>Insecta</taxon>
        <taxon>Pterygota</taxon>
        <taxon>Neoptera</taxon>
        <taxon>Paraneoptera</taxon>
        <taxon>Hemiptera</taxon>
        <taxon>Sternorrhyncha</taxon>
        <taxon>Aleyrodoidea</taxon>
        <taxon>Aleyrodidae</taxon>
        <taxon>Aleyrodinae</taxon>
        <taxon>Bemisia</taxon>
    </lineage>
</organism>
<evidence type="ECO:0000259" key="3">
    <source>
        <dbReference type="PROSITE" id="PS50157"/>
    </source>
</evidence>